<protein>
    <submittedName>
        <fullName evidence="2">Uncharacterized protein</fullName>
    </submittedName>
</protein>
<gene>
    <name evidence="2" type="ordered locus">FraEuI1c_4932</name>
</gene>
<organism evidence="2 3">
    <name type="scientific">Pseudofrankia inefficax (strain DSM 45817 / CECT 9037 / DDB 130130 / EuI1c)</name>
    <name type="common">Frankia inefficax</name>
    <dbReference type="NCBI Taxonomy" id="298654"/>
    <lineage>
        <taxon>Bacteria</taxon>
        <taxon>Bacillati</taxon>
        <taxon>Actinomycetota</taxon>
        <taxon>Actinomycetes</taxon>
        <taxon>Frankiales</taxon>
        <taxon>Frankiaceae</taxon>
        <taxon>Pseudofrankia</taxon>
    </lineage>
</organism>
<feature type="region of interest" description="Disordered" evidence="1">
    <location>
        <begin position="213"/>
        <end position="264"/>
    </location>
</feature>
<proteinExistence type="predicted"/>
<evidence type="ECO:0000256" key="1">
    <source>
        <dbReference type="SAM" id="MobiDB-lite"/>
    </source>
</evidence>
<name>E3J1W4_PSEI1</name>
<dbReference type="RefSeq" id="WP_013426040.1">
    <property type="nucleotide sequence ID" value="NC_014666.1"/>
</dbReference>
<feature type="compositionally biased region" description="Low complexity" evidence="1">
    <location>
        <begin position="226"/>
        <end position="245"/>
    </location>
</feature>
<dbReference type="HOGENOM" id="CLU_609362_0_0_11"/>
<feature type="region of interest" description="Disordered" evidence="1">
    <location>
        <begin position="398"/>
        <end position="449"/>
    </location>
</feature>
<dbReference type="EMBL" id="CP002299">
    <property type="protein sequence ID" value="ADP82922.1"/>
    <property type="molecule type" value="Genomic_DNA"/>
</dbReference>
<dbReference type="eggNOG" id="ENOG5032886">
    <property type="taxonomic scope" value="Bacteria"/>
</dbReference>
<feature type="compositionally biased region" description="Low complexity" evidence="1">
    <location>
        <begin position="411"/>
        <end position="425"/>
    </location>
</feature>
<dbReference type="KEGG" id="fri:FraEuI1c_4932"/>
<dbReference type="AlphaFoldDB" id="E3J1W4"/>
<dbReference type="InParanoid" id="E3J1W4"/>
<accession>E3J1W4</accession>
<feature type="compositionally biased region" description="Gly residues" evidence="1">
    <location>
        <begin position="248"/>
        <end position="259"/>
    </location>
</feature>
<dbReference type="Gene3D" id="1.25.40.10">
    <property type="entry name" value="Tetratricopeptide repeat domain"/>
    <property type="match status" value="1"/>
</dbReference>
<sequence length="449" mass="47287">MSRPSGTTAGPEDCGELARRLRGRVQTMLTYADQAADPRPLVGLLDEVTDLLGADSPLALLVEYTVEELRSRTRSVVESARVWDDLHVRADSSLDRRDTTLMSIKALHARYVRLSGDPVDRDAAVQSYEVEWRRRLAILGARAHRTSTAYANLATALRERGTSDDLSRACVIARQEIALRLAVWGPEHSFTWIPQIILAQCLLKAAERAVPRQADAAEPANPEASALGPDNAPGPAGAAQAGTAADSVGGGARGDGPGGYPRVTRDDLARTGAALVAEARSLAEAVVAARQERFGPSSGATLRAQLVRAHALLLAEEPAAAVAEIRYVLATNRRIGANLDPGWPELLLARALLAAGLASGDGSLDDAVRQARAAVEARLGRYPAGTERVAEAERFEREARRLASQAPRPPATAEAEAAPGAETPADGVAQVTDQADYGDDHSLGAGGGG</sequence>
<dbReference type="STRING" id="298654.FraEuI1c_4932"/>
<reference evidence="2 3" key="1">
    <citation type="submission" date="2010-10" db="EMBL/GenBank/DDBJ databases">
        <title>Complete sequence of Frankia sp. EuI1c.</title>
        <authorList>
            <consortium name="US DOE Joint Genome Institute"/>
            <person name="Lucas S."/>
            <person name="Copeland A."/>
            <person name="Lapidus A."/>
            <person name="Cheng J.-F."/>
            <person name="Bruce D."/>
            <person name="Goodwin L."/>
            <person name="Pitluck S."/>
            <person name="Chertkov O."/>
            <person name="Detter J.C."/>
            <person name="Han C."/>
            <person name="Tapia R."/>
            <person name="Land M."/>
            <person name="Hauser L."/>
            <person name="Jeffries C."/>
            <person name="Kyrpides N."/>
            <person name="Ivanova N."/>
            <person name="Mikhailova N."/>
            <person name="Beauchemin N."/>
            <person name="Sen A."/>
            <person name="Sur S.A."/>
            <person name="Gtari M."/>
            <person name="Wall L."/>
            <person name="Tisa L."/>
            <person name="Woyke T."/>
        </authorList>
    </citation>
    <scope>NUCLEOTIDE SEQUENCE [LARGE SCALE GENOMIC DNA]</scope>
    <source>
        <strain evidence="3">DSM 45817 / CECT 9037 / EuI1c</strain>
    </source>
</reference>
<evidence type="ECO:0000313" key="3">
    <source>
        <dbReference type="Proteomes" id="UP000002484"/>
    </source>
</evidence>
<dbReference type="InterPro" id="IPR011990">
    <property type="entry name" value="TPR-like_helical_dom_sf"/>
</dbReference>
<evidence type="ECO:0000313" key="2">
    <source>
        <dbReference type="EMBL" id="ADP82922.1"/>
    </source>
</evidence>
<dbReference type="Proteomes" id="UP000002484">
    <property type="component" value="Chromosome"/>
</dbReference>
<keyword evidence="3" id="KW-1185">Reference proteome</keyword>